<feature type="compositionally biased region" description="Low complexity" evidence="1">
    <location>
        <begin position="47"/>
        <end position="57"/>
    </location>
</feature>
<protein>
    <submittedName>
        <fullName evidence="4">Ovule protein</fullName>
    </submittedName>
</protein>
<feature type="region of interest" description="Disordered" evidence="1">
    <location>
        <begin position="1"/>
        <end position="62"/>
    </location>
</feature>
<gene>
    <name evidence="2" type="ORF">TCNE_LOCUS4822</name>
</gene>
<accession>A0A183U8K0</accession>
<reference evidence="2 3" key="2">
    <citation type="submission" date="2018-11" db="EMBL/GenBank/DDBJ databases">
        <authorList>
            <consortium name="Pathogen Informatics"/>
        </authorList>
    </citation>
    <scope>NUCLEOTIDE SEQUENCE [LARGE SCALE GENOMIC DNA]</scope>
</reference>
<organism evidence="3 4">
    <name type="scientific">Toxocara canis</name>
    <name type="common">Canine roundworm</name>
    <dbReference type="NCBI Taxonomy" id="6265"/>
    <lineage>
        <taxon>Eukaryota</taxon>
        <taxon>Metazoa</taxon>
        <taxon>Ecdysozoa</taxon>
        <taxon>Nematoda</taxon>
        <taxon>Chromadorea</taxon>
        <taxon>Rhabditida</taxon>
        <taxon>Spirurina</taxon>
        <taxon>Ascaridomorpha</taxon>
        <taxon>Ascaridoidea</taxon>
        <taxon>Toxocaridae</taxon>
        <taxon>Toxocara</taxon>
    </lineage>
</organism>
<proteinExistence type="predicted"/>
<dbReference type="EMBL" id="UYWY01009284">
    <property type="protein sequence ID" value="VDM32575.1"/>
    <property type="molecule type" value="Genomic_DNA"/>
</dbReference>
<dbReference type="Proteomes" id="UP000050794">
    <property type="component" value="Unassembled WGS sequence"/>
</dbReference>
<dbReference type="AlphaFoldDB" id="A0A183U8K0"/>
<evidence type="ECO:0000256" key="1">
    <source>
        <dbReference type="SAM" id="MobiDB-lite"/>
    </source>
</evidence>
<dbReference type="WBParaSite" id="TCNE_0000482001-mRNA-1">
    <property type="protein sequence ID" value="TCNE_0000482001-mRNA-1"/>
    <property type="gene ID" value="TCNE_0000482001"/>
</dbReference>
<keyword evidence="3" id="KW-1185">Reference proteome</keyword>
<reference evidence="4" key="1">
    <citation type="submission" date="2016-06" db="UniProtKB">
        <authorList>
            <consortium name="WormBaseParasite"/>
        </authorList>
    </citation>
    <scope>IDENTIFICATION</scope>
</reference>
<evidence type="ECO:0000313" key="4">
    <source>
        <dbReference type="WBParaSite" id="TCNE_0000482001-mRNA-1"/>
    </source>
</evidence>
<evidence type="ECO:0000313" key="3">
    <source>
        <dbReference type="Proteomes" id="UP000050794"/>
    </source>
</evidence>
<evidence type="ECO:0000313" key="2">
    <source>
        <dbReference type="EMBL" id="VDM32575.1"/>
    </source>
</evidence>
<sequence length="144" mass="15509">MSDKQKSSIGDSTASDIDLRGNGACKPNESAPKKSKNMGCDPAEFYGSSNGNRSSSSVLPDHLEADVKKTHEVACVRTKQTNKKSRRRRRSVELKCNQQFVVSSSPPASLDVRNNSKMDVSNGEARLNGLKSCEVAMAASSNCL</sequence>
<name>A0A183U8K0_TOXCA</name>